<feature type="region of interest" description="Disordered" evidence="1">
    <location>
        <begin position="1"/>
        <end position="30"/>
    </location>
</feature>
<dbReference type="Gramene" id="OQU88123">
    <property type="protein sequence ID" value="OQU88123"/>
    <property type="gene ID" value="SORBI_3003G406120"/>
</dbReference>
<evidence type="ECO:0000313" key="3">
    <source>
        <dbReference type="Proteomes" id="UP000000768"/>
    </source>
</evidence>
<dbReference type="InParanoid" id="A0A1W0W193"/>
<evidence type="ECO:0000256" key="1">
    <source>
        <dbReference type="SAM" id="MobiDB-lite"/>
    </source>
</evidence>
<sequence>MSPWRRRERRGLGARGPSQPGPPRAWIARRAADNPIRAARADLHGSPASRRRRISMDGGWDRSVVTRPRTGLSLALPVRSLSTRRLSSADQTVPLCVRVIRMATLGSLCFVYVSGQSASWHASMCDAPRLSRVPPPLLPSSIHDMFLVYSLDRRAPVKRR</sequence>
<reference evidence="3" key="2">
    <citation type="journal article" date="2018" name="Plant J.">
        <title>The Sorghum bicolor reference genome: improved assembly, gene annotations, a transcriptome atlas, and signatures of genome organization.</title>
        <authorList>
            <person name="McCormick R.F."/>
            <person name="Truong S.K."/>
            <person name="Sreedasyam A."/>
            <person name="Jenkins J."/>
            <person name="Shu S."/>
            <person name="Sims D."/>
            <person name="Kennedy M."/>
            <person name="Amirebrahimi M."/>
            <person name="Weers B.D."/>
            <person name="McKinley B."/>
            <person name="Mattison A."/>
            <person name="Morishige D.T."/>
            <person name="Grimwood J."/>
            <person name="Schmutz J."/>
            <person name="Mullet J.E."/>
        </authorList>
    </citation>
    <scope>NUCLEOTIDE SEQUENCE [LARGE SCALE GENOMIC DNA]</scope>
    <source>
        <strain evidence="3">cv. BTx623</strain>
    </source>
</reference>
<gene>
    <name evidence="2" type="ORF">SORBI_3003G406120</name>
</gene>
<dbReference type="EMBL" id="CM000762">
    <property type="protein sequence ID" value="OQU88123.1"/>
    <property type="molecule type" value="Genomic_DNA"/>
</dbReference>
<organism evidence="2 3">
    <name type="scientific">Sorghum bicolor</name>
    <name type="common">Sorghum</name>
    <name type="synonym">Sorghum vulgare</name>
    <dbReference type="NCBI Taxonomy" id="4558"/>
    <lineage>
        <taxon>Eukaryota</taxon>
        <taxon>Viridiplantae</taxon>
        <taxon>Streptophyta</taxon>
        <taxon>Embryophyta</taxon>
        <taxon>Tracheophyta</taxon>
        <taxon>Spermatophyta</taxon>
        <taxon>Magnoliopsida</taxon>
        <taxon>Liliopsida</taxon>
        <taxon>Poales</taxon>
        <taxon>Poaceae</taxon>
        <taxon>PACMAD clade</taxon>
        <taxon>Panicoideae</taxon>
        <taxon>Andropogonodae</taxon>
        <taxon>Andropogoneae</taxon>
        <taxon>Sorghinae</taxon>
        <taxon>Sorghum</taxon>
    </lineage>
</organism>
<name>A0A1W0W193_SORBI</name>
<dbReference type="Proteomes" id="UP000000768">
    <property type="component" value="Chromosome 3"/>
</dbReference>
<protein>
    <submittedName>
        <fullName evidence="2">Uncharacterized protein</fullName>
    </submittedName>
</protein>
<proteinExistence type="predicted"/>
<accession>A0A1W0W193</accession>
<dbReference type="AlphaFoldDB" id="A0A1W0W193"/>
<reference evidence="2 3" key="1">
    <citation type="journal article" date="2009" name="Nature">
        <title>The Sorghum bicolor genome and the diversification of grasses.</title>
        <authorList>
            <person name="Paterson A.H."/>
            <person name="Bowers J.E."/>
            <person name="Bruggmann R."/>
            <person name="Dubchak I."/>
            <person name="Grimwood J."/>
            <person name="Gundlach H."/>
            <person name="Haberer G."/>
            <person name="Hellsten U."/>
            <person name="Mitros T."/>
            <person name="Poliakov A."/>
            <person name="Schmutz J."/>
            <person name="Spannagl M."/>
            <person name="Tang H."/>
            <person name="Wang X."/>
            <person name="Wicker T."/>
            <person name="Bharti A.K."/>
            <person name="Chapman J."/>
            <person name="Feltus F.A."/>
            <person name="Gowik U."/>
            <person name="Grigoriev I.V."/>
            <person name="Lyons E."/>
            <person name="Maher C.A."/>
            <person name="Martis M."/>
            <person name="Narechania A."/>
            <person name="Otillar R.P."/>
            <person name="Penning B.W."/>
            <person name="Salamov A.A."/>
            <person name="Wang Y."/>
            <person name="Zhang L."/>
            <person name="Carpita N.C."/>
            <person name="Freeling M."/>
            <person name="Gingle A.R."/>
            <person name="Hash C.T."/>
            <person name="Keller B."/>
            <person name="Klein P."/>
            <person name="Kresovich S."/>
            <person name="McCann M.C."/>
            <person name="Ming R."/>
            <person name="Peterson D.G."/>
            <person name="Mehboob-ur-Rahman"/>
            <person name="Ware D."/>
            <person name="Westhoff P."/>
            <person name="Mayer K.F."/>
            <person name="Messing J."/>
            <person name="Rokhsar D.S."/>
        </authorList>
    </citation>
    <scope>NUCLEOTIDE SEQUENCE [LARGE SCALE GENOMIC DNA]</scope>
    <source>
        <strain evidence="3">cv. BTx623</strain>
    </source>
</reference>
<keyword evidence="3" id="KW-1185">Reference proteome</keyword>
<evidence type="ECO:0000313" key="2">
    <source>
        <dbReference type="EMBL" id="OQU88123.1"/>
    </source>
</evidence>